<dbReference type="InterPro" id="IPR002509">
    <property type="entry name" value="NODB_dom"/>
</dbReference>
<dbReference type="PANTHER" id="PTHR10587:SF133">
    <property type="entry name" value="CHITIN DEACETYLASE 1-RELATED"/>
    <property type="match status" value="1"/>
</dbReference>
<keyword evidence="3" id="KW-0732">Signal</keyword>
<evidence type="ECO:0000259" key="4">
    <source>
        <dbReference type="PROSITE" id="PS51677"/>
    </source>
</evidence>
<protein>
    <submittedName>
        <fullName evidence="5">Polysaccharide deacetylase family protein</fullName>
        <ecNumber evidence="5">3.-.-.-</ecNumber>
    </submittedName>
</protein>
<evidence type="ECO:0000256" key="1">
    <source>
        <dbReference type="ARBA" id="ARBA00022723"/>
    </source>
</evidence>
<keyword evidence="1" id="KW-0479">Metal-binding</keyword>
<keyword evidence="6" id="KW-1185">Reference proteome</keyword>
<feature type="signal peptide" evidence="3">
    <location>
        <begin position="1"/>
        <end position="23"/>
    </location>
</feature>
<dbReference type="Gene3D" id="3.20.20.370">
    <property type="entry name" value="Glycoside hydrolase/deacetylase"/>
    <property type="match status" value="1"/>
</dbReference>
<feature type="chain" id="PRO_5046910389" evidence="3">
    <location>
        <begin position="24"/>
        <end position="271"/>
    </location>
</feature>
<proteinExistence type="predicted"/>
<evidence type="ECO:0000256" key="2">
    <source>
        <dbReference type="ARBA" id="ARBA00022801"/>
    </source>
</evidence>
<dbReference type="InterPro" id="IPR011330">
    <property type="entry name" value="Glyco_hydro/deAcase_b/a-brl"/>
</dbReference>
<dbReference type="RefSeq" id="WP_380847042.1">
    <property type="nucleotide sequence ID" value="NZ_JBHSFP010000028.1"/>
</dbReference>
<dbReference type="SUPFAM" id="SSF88713">
    <property type="entry name" value="Glycoside hydrolase/deacetylase"/>
    <property type="match status" value="1"/>
</dbReference>
<feature type="domain" description="NodB homology" evidence="4">
    <location>
        <begin position="72"/>
        <end position="248"/>
    </location>
</feature>
<dbReference type="CDD" id="cd10917">
    <property type="entry name" value="CE4_NodB_like_6s_7s"/>
    <property type="match status" value="1"/>
</dbReference>
<reference evidence="6" key="1">
    <citation type="journal article" date="2019" name="Int. J. Syst. Evol. Microbiol.">
        <title>The Global Catalogue of Microorganisms (GCM) 10K type strain sequencing project: providing services to taxonomists for standard genome sequencing and annotation.</title>
        <authorList>
            <consortium name="The Broad Institute Genomics Platform"/>
            <consortium name="The Broad Institute Genome Sequencing Center for Infectious Disease"/>
            <person name="Wu L."/>
            <person name="Ma J."/>
        </authorList>
    </citation>
    <scope>NUCLEOTIDE SEQUENCE [LARGE SCALE GENOMIC DNA]</scope>
    <source>
        <strain evidence="6">CGMCC 4.7132</strain>
    </source>
</reference>
<gene>
    <name evidence="5" type="ORF">ACFO60_30435</name>
</gene>
<evidence type="ECO:0000313" key="5">
    <source>
        <dbReference type="EMBL" id="MFC4535101.1"/>
    </source>
</evidence>
<dbReference type="EC" id="3.-.-.-" evidence="5"/>
<dbReference type="GO" id="GO:0016787">
    <property type="term" value="F:hydrolase activity"/>
    <property type="evidence" value="ECO:0007669"/>
    <property type="project" value="UniProtKB-KW"/>
</dbReference>
<dbReference type="Proteomes" id="UP001596004">
    <property type="component" value="Unassembled WGS sequence"/>
</dbReference>
<dbReference type="InterPro" id="IPR050248">
    <property type="entry name" value="Polysacc_deacetylase_ArnD"/>
</dbReference>
<evidence type="ECO:0000256" key="3">
    <source>
        <dbReference type="SAM" id="SignalP"/>
    </source>
</evidence>
<dbReference type="Pfam" id="PF01522">
    <property type="entry name" value="Polysacc_deac_1"/>
    <property type="match status" value="1"/>
</dbReference>
<keyword evidence="2 5" id="KW-0378">Hydrolase</keyword>
<accession>A0ABV9CPL0</accession>
<dbReference type="PANTHER" id="PTHR10587">
    <property type="entry name" value="GLYCOSYL TRANSFERASE-RELATED"/>
    <property type="match status" value="1"/>
</dbReference>
<dbReference type="EMBL" id="JBHSFP010000028">
    <property type="protein sequence ID" value="MFC4535101.1"/>
    <property type="molecule type" value="Genomic_DNA"/>
</dbReference>
<dbReference type="PROSITE" id="PS51677">
    <property type="entry name" value="NODB"/>
    <property type="match status" value="1"/>
</dbReference>
<organism evidence="5 6">
    <name type="scientific">Sphaerisporangium dianthi</name>
    <dbReference type="NCBI Taxonomy" id="1436120"/>
    <lineage>
        <taxon>Bacteria</taxon>
        <taxon>Bacillati</taxon>
        <taxon>Actinomycetota</taxon>
        <taxon>Actinomycetes</taxon>
        <taxon>Streptosporangiales</taxon>
        <taxon>Streptosporangiaceae</taxon>
        <taxon>Sphaerisporangium</taxon>
    </lineage>
</organism>
<sequence length="271" mass="28893">MRSWTPIVVATTLALAAGPAAMAATGDATTGTKATGTKATGTAAHATVAGSTATGAAASFAAGAKVNCAKVKCIALTFDDGPGRYTSKLLDVLRRHHTKVTFFLVGGQVVKYPSVARKMARAGHEIGDHTYDHPHLPSLPDDDIRDELTRTQDVIEKATGRSPDLMRPPYGDTDERVGGIAAELGLSQILWNGSSRDWELRDTAAITKKVLGLAKRDRVVLMHDVWPETVKAMPKILTTLEKKGYHVVPVTALLRGRSLTAGELYPMGGWK</sequence>
<comment type="caution">
    <text evidence="5">The sequence shown here is derived from an EMBL/GenBank/DDBJ whole genome shotgun (WGS) entry which is preliminary data.</text>
</comment>
<evidence type="ECO:0000313" key="6">
    <source>
        <dbReference type="Proteomes" id="UP001596004"/>
    </source>
</evidence>
<name>A0ABV9CPL0_9ACTN</name>